<sequence length="284" mass="32543">MNWQSELSGSGLWFVQAFFWSCLILWLSGAILITQTKIGRKFWQITKPCLSLASTFKTLLMVGLLVAFVLLEVRISVLNTFFYKGLYDALQEMDWQAFWFFALINAGIVALRVIQEIVDSFLGQKFEIHWLEKLNAHLLTRWLSNHNYYRLQNAFNSNLSVGNERTLDNIDQRIEQDATAFISDTVALVRGMMNSVLSSIEFTLILWQLSGVLVLLGLSIPKGVVFLLYVFILIATVMSMWIGKPLIRLNFNKEKNTATIVMHSFKFVTIAKALPFIKANNKKK</sequence>
<dbReference type="PANTHER" id="PTHR11384:SF59">
    <property type="entry name" value="LYSOSOMAL COBALAMIN TRANSPORTER ABCD4"/>
    <property type="match status" value="1"/>
</dbReference>
<keyword evidence="5 6" id="KW-0472">Membrane</keyword>
<evidence type="ECO:0000256" key="1">
    <source>
        <dbReference type="ARBA" id="ARBA00004651"/>
    </source>
</evidence>
<feature type="transmembrane region" description="Helical" evidence="6">
    <location>
        <begin position="12"/>
        <end position="34"/>
    </location>
</feature>
<dbReference type="SUPFAM" id="SSF90123">
    <property type="entry name" value="ABC transporter transmembrane region"/>
    <property type="match status" value="1"/>
</dbReference>
<dbReference type="PANTHER" id="PTHR11384">
    <property type="entry name" value="ATP-BINDING CASSETTE, SUB-FAMILY D MEMBER"/>
    <property type="match status" value="1"/>
</dbReference>
<evidence type="ECO:0000256" key="4">
    <source>
        <dbReference type="ARBA" id="ARBA00022989"/>
    </source>
</evidence>
<evidence type="ECO:0000313" key="9">
    <source>
        <dbReference type="Proteomes" id="UP001063782"/>
    </source>
</evidence>
<evidence type="ECO:0000313" key="8">
    <source>
        <dbReference type="EMBL" id="UXZ05365.1"/>
    </source>
</evidence>
<keyword evidence="2" id="KW-0813">Transport</keyword>
<feature type="transmembrane region" description="Helical" evidence="6">
    <location>
        <begin position="55"/>
        <end position="77"/>
    </location>
</feature>
<evidence type="ECO:0000256" key="5">
    <source>
        <dbReference type="ARBA" id="ARBA00023136"/>
    </source>
</evidence>
<feature type="transmembrane region" description="Helical" evidence="6">
    <location>
        <begin position="97"/>
        <end position="114"/>
    </location>
</feature>
<evidence type="ECO:0000259" key="7">
    <source>
        <dbReference type="Pfam" id="PF06472"/>
    </source>
</evidence>
<keyword evidence="4 6" id="KW-1133">Transmembrane helix</keyword>
<evidence type="ECO:0000256" key="2">
    <source>
        <dbReference type="ARBA" id="ARBA00022448"/>
    </source>
</evidence>
<gene>
    <name evidence="8" type="ORF">LU297_02645</name>
</gene>
<keyword evidence="9" id="KW-1185">Reference proteome</keyword>
<dbReference type="RefSeq" id="WP_263076863.1">
    <property type="nucleotide sequence ID" value="NZ_CP089977.1"/>
</dbReference>
<evidence type="ECO:0000256" key="3">
    <source>
        <dbReference type="ARBA" id="ARBA00022692"/>
    </source>
</evidence>
<dbReference type="InterPro" id="IPR036640">
    <property type="entry name" value="ABC1_TM_sf"/>
</dbReference>
<keyword evidence="3 6" id="KW-0812">Transmembrane</keyword>
<dbReference type="Pfam" id="PF06472">
    <property type="entry name" value="ABC_membrane_2"/>
    <property type="match status" value="1"/>
</dbReference>
<protein>
    <recommendedName>
        <fullName evidence="7">ABC transmembrane type-1 domain-containing protein</fullName>
    </recommendedName>
</protein>
<dbReference type="InterPro" id="IPR050835">
    <property type="entry name" value="ABC_transporter_sub-D"/>
</dbReference>
<organism evidence="8 9">
    <name type="scientific">Moraxella nasicaprae</name>
    <dbReference type="NCBI Taxonomy" id="2904122"/>
    <lineage>
        <taxon>Bacteria</taxon>
        <taxon>Pseudomonadati</taxon>
        <taxon>Pseudomonadota</taxon>
        <taxon>Gammaproteobacteria</taxon>
        <taxon>Moraxellales</taxon>
        <taxon>Moraxellaceae</taxon>
        <taxon>Moraxella</taxon>
    </lineage>
</organism>
<dbReference type="InterPro" id="IPR011527">
    <property type="entry name" value="ABC1_TM_dom"/>
</dbReference>
<dbReference type="EMBL" id="CP089977">
    <property type="protein sequence ID" value="UXZ05365.1"/>
    <property type="molecule type" value="Genomic_DNA"/>
</dbReference>
<comment type="subcellular location">
    <subcellularLocation>
        <location evidence="1">Cell membrane</location>
        <topology evidence="1">Multi-pass membrane protein</topology>
    </subcellularLocation>
</comment>
<dbReference type="Proteomes" id="UP001063782">
    <property type="component" value="Chromosome"/>
</dbReference>
<name>A0ABY6F5I8_9GAMM</name>
<proteinExistence type="predicted"/>
<feature type="domain" description="ABC transmembrane type-1" evidence="7">
    <location>
        <begin position="57"/>
        <end position="261"/>
    </location>
</feature>
<evidence type="ECO:0000256" key="6">
    <source>
        <dbReference type="SAM" id="Phobius"/>
    </source>
</evidence>
<feature type="transmembrane region" description="Helical" evidence="6">
    <location>
        <begin position="226"/>
        <end position="243"/>
    </location>
</feature>
<reference evidence="8" key="1">
    <citation type="submission" date="2021-12" db="EMBL/GenBank/DDBJ databases">
        <title>taxonomy of Moraxella sp. ZY201224.</title>
        <authorList>
            <person name="Li F."/>
        </authorList>
    </citation>
    <scope>NUCLEOTIDE SEQUENCE</scope>
    <source>
        <strain evidence="8">ZY201224</strain>
    </source>
</reference>
<feature type="transmembrane region" description="Helical" evidence="6">
    <location>
        <begin position="200"/>
        <end position="220"/>
    </location>
</feature>
<accession>A0ABY6F5I8</accession>